<dbReference type="EMBL" id="LBIC01000012">
    <property type="protein sequence ID" value="KKW90037.1"/>
    <property type="molecule type" value="Genomic_DNA"/>
</dbReference>
<evidence type="ECO:0000313" key="2">
    <source>
        <dbReference type="Proteomes" id="UP000033874"/>
    </source>
</evidence>
<dbReference type="PATRIC" id="fig|56193.3.peg.4526"/>
<accession>A0A0M3AIX2</accession>
<dbReference type="Pfam" id="PF09866">
    <property type="entry name" value="DUF2093"/>
    <property type="match status" value="1"/>
</dbReference>
<dbReference type="RefSeq" id="WP_046765658.1">
    <property type="nucleotide sequence ID" value="NZ_LBIC01000012.1"/>
</dbReference>
<organism evidence="1 2">
    <name type="scientific">Sphingobium chungbukense</name>
    <dbReference type="NCBI Taxonomy" id="56193"/>
    <lineage>
        <taxon>Bacteria</taxon>
        <taxon>Pseudomonadati</taxon>
        <taxon>Pseudomonadota</taxon>
        <taxon>Alphaproteobacteria</taxon>
        <taxon>Sphingomonadales</taxon>
        <taxon>Sphingomonadaceae</taxon>
        <taxon>Sphingobium</taxon>
    </lineage>
</organism>
<comment type="caution">
    <text evidence="1">The sequence shown here is derived from an EMBL/GenBank/DDBJ whole genome shotgun (WGS) entry which is preliminary data.</text>
</comment>
<dbReference type="AlphaFoldDB" id="A0A0M3AIX2"/>
<reference evidence="1 2" key="1">
    <citation type="submission" date="2015-04" db="EMBL/GenBank/DDBJ databases">
        <title>Genome sequence of aromatic hydrocarbons-degrading Sphingobium chungbukense DJ77.</title>
        <authorList>
            <person name="Kim Y.-C."/>
            <person name="Chae J.-C."/>
        </authorList>
    </citation>
    <scope>NUCLEOTIDE SEQUENCE [LARGE SCALE GENOMIC DNA]</scope>
    <source>
        <strain evidence="1 2">DJ77</strain>
    </source>
</reference>
<dbReference type="Proteomes" id="UP000033874">
    <property type="component" value="Unassembled WGS sequence"/>
</dbReference>
<dbReference type="STRING" id="56193.YP76_21530"/>
<name>A0A0M3AIX2_9SPHN</name>
<protein>
    <recommendedName>
        <fullName evidence="3">DUF2093 domain-containing protein</fullName>
    </recommendedName>
</protein>
<keyword evidence="2" id="KW-1185">Reference proteome</keyword>
<sequence>MADIQGLAVLRYATPHFDIVRPGQFVLCAVSGARIDLDDLKYWSAEFQEAYRGPEEATRSFLKHRGLG</sequence>
<evidence type="ECO:0008006" key="3">
    <source>
        <dbReference type="Google" id="ProtNLM"/>
    </source>
</evidence>
<evidence type="ECO:0000313" key="1">
    <source>
        <dbReference type="EMBL" id="KKW90037.1"/>
    </source>
</evidence>
<gene>
    <name evidence="1" type="ORF">YP76_21530</name>
</gene>
<proteinExistence type="predicted"/>
<dbReference type="InterPro" id="IPR018661">
    <property type="entry name" value="DUF2093"/>
</dbReference>